<dbReference type="PROSITE" id="PS51338">
    <property type="entry name" value="IMD"/>
    <property type="match status" value="1"/>
</dbReference>
<comment type="similarity">
    <text evidence="6">Belongs to the MTSS family.</text>
</comment>
<gene>
    <name evidence="10" type="primary">MTSS2</name>
</gene>
<proteinExistence type="inferred from homology"/>
<evidence type="ECO:0000256" key="6">
    <source>
        <dbReference type="ARBA" id="ARBA00061293"/>
    </source>
</evidence>
<dbReference type="AlphaFoldDB" id="A0A8C4QY50"/>
<dbReference type="Pfam" id="PF02205">
    <property type="entry name" value="WH2"/>
    <property type="match status" value="1"/>
</dbReference>
<evidence type="ECO:0000256" key="4">
    <source>
        <dbReference type="ARBA" id="ARBA00023054"/>
    </source>
</evidence>
<dbReference type="PROSITE" id="PS51082">
    <property type="entry name" value="WH2"/>
    <property type="match status" value="1"/>
</dbReference>
<dbReference type="Proteomes" id="UP000694388">
    <property type="component" value="Unplaced"/>
</dbReference>
<keyword evidence="2" id="KW-0963">Cytoplasm</keyword>
<evidence type="ECO:0000313" key="11">
    <source>
        <dbReference type="Proteomes" id="UP000694388"/>
    </source>
</evidence>
<evidence type="ECO:0000256" key="3">
    <source>
        <dbReference type="ARBA" id="ARBA00022553"/>
    </source>
</evidence>
<feature type="domain" description="WH2" evidence="8">
    <location>
        <begin position="611"/>
        <end position="628"/>
    </location>
</feature>
<evidence type="ECO:0000256" key="5">
    <source>
        <dbReference type="ARBA" id="ARBA00023203"/>
    </source>
</evidence>
<evidence type="ECO:0000313" key="10">
    <source>
        <dbReference type="Ensembl" id="ENSEBUP00000022063.1"/>
    </source>
</evidence>
<dbReference type="FunFam" id="1.20.1270.60:FF:000010">
    <property type="entry name" value="Metastasis suppressor 1, isoform CRA_e"/>
    <property type="match status" value="1"/>
</dbReference>
<dbReference type="GO" id="GO:0015629">
    <property type="term" value="C:actin cytoskeleton"/>
    <property type="evidence" value="ECO:0007669"/>
    <property type="project" value="TreeGrafter"/>
</dbReference>
<evidence type="ECO:0000256" key="7">
    <source>
        <dbReference type="SAM" id="MobiDB-lite"/>
    </source>
</evidence>
<keyword evidence="5" id="KW-0009">Actin-binding</keyword>
<evidence type="ECO:0000259" key="9">
    <source>
        <dbReference type="PROSITE" id="PS51338"/>
    </source>
</evidence>
<evidence type="ECO:0000259" key="8">
    <source>
        <dbReference type="PROSITE" id="PS51082"/>
    </source>
</evidence>
<feature type="compositionally biased region" description="Low complexity" evidence="7">
    <location>
        <begin position="383"/>
        <end position="400"/>
    </location>
</feature>
<keyword evidence="3" id="KW-0597">Phosphoprotein</keyword>
<feature type="region of interest" description="Disordered" evidence="7">
    <location>
        <begin position="282"/>
        <end position="346"/>
    </location>
</feature>
<comment type="subcellular location">
    <subcellularLocation>
        <location evidence="1">Cytoplasm</location>
    </subcellularLocation>
</comment>
<dbReference type="InterPro" id="IPR027267">
    <property type="entry name" value="AH/BAR_dom_sf"/>
</dbReference>
<name>A0A8C4QY50_EPTBU</name>
<dbReference type="GO" id="GO:0005543">
    <property type="term" value="F:phospholipid binding"/>
    <property type="evidence" value="ECO:0007669"/>
    <property type="project" value="TreeGrafter"/>
</dbReference>
<dbReference type="GeneTree" id="ENSGT00950000183156"/>
<dbReference type="CDD" id="cd22060">
    <property type="entry name" value="WH2_MTSS1"/>
    <property type="match status" value="1"/>
</dbReference>
<dbReference type="PANTHER" id="PTHR15708">
    <property type="entry name" value="ACTIN BUNDLING/MISSING IN METASTASIS-RELATED"/>
    <property type="match status" value="1"/>
</dbReference>
<protein>
    <submittedName>
        <fullName evidence="10">MTSS I-BAR domain containing 2</fullName>
    </submittedName>
</protein>
<dbReference type="GO" id="GO:0009898">
    <property type="term" value="C:cytoplasmic side of plasma membrane"/>
    <property type="evidence" value="ECO:0007669"/>
    <property type="project" value="TreeGrafter"/>
</dbReference>
<dbReference type="InterPro" id="IPR030127">
    <property type="entry name" value="MTSS1/MTSS2"/>
</dbReference>
<dbReference type="GO" id="GO:0003779">
    <property type="term" value="F:actin binding"/>
    <property type="evidence" value="ECO:0007669"/>
    <property type="project" value="UniProtKB-KW"/>
</dbReference>
<reference evidence="10" key="2">
    <citation type="submission" date="2025-09" db="UniProtKB">
        <authorList>
            <consortium name="Ensembl"/>
        </authorList>
    </citation>
    <scope>IDENTIFICATION</scope>
</reference>
<sequence>MEVLLERQSQALGGLFQAVIGDMKTSYPVWEDFITKATKLNSQLRTTVLATTSFLDAFQRVADMATSTRGATRELGSSLTRMCLRHKRIESKFRQFSTSLMESLITPLQDKIEDWKKTATQLDKDHAKDFKRARQEIKKKSSDTLKLQKKVRKGKGEMRPALDSALQDVSDSYLVLEELEKQAVRRALTEERARFCCFVSFLHPVLEEELSMLEEVTHLQSIMQDLAGLSSEPHCLPPASEQVILDLKGSDLGWRYQTPPGSPSHASSRKMSVCSLAQPPLPTSRLSSISSHDSGFPAHEVSCSKSPSPMPPESQKSLSSASSEASEQGPSASDCSSPSSVGSGSTSALVWGKLDMVEGLSPRELTALTQGLQLDGQGSSRDSLQGSSGCSTQTSTPTCSEDTISSQASDSDYISVNGEAEGEPAPDLDRWSTVPRGSELVQAYRRLLQGKRPVSAVGWPLGPPAGMVTGHTPPPSCPSGVATIRRIPSTKTGRRPLSAAVPIPVRPPAVPRSGPYFDASRSADEIGRSIVEEGTVTTACPAPCLVSPEEQLQIAANRRSMVEKLGSVMVSARAHAVATSHSPTGEMIIRDPQEARRLTAAPNAGLLHPAQAQDMLTAIRRGVRLRKTFTNDRSAPRI</sequence>
<organism evidence="10 11">
    <name type="scientific">Eptatretus burgeri</name>
    <name type="common">Inshore hagfish</name>
    <dbReference type="NCBI Taxonomy" id="7764"/>
    <lineage>
        <taxon>Eukaryota</taxon>
        <taxon>Metazoa</taxon>
        <taxon>Chordata</taxon>
        <taxon>Craniata</taxon>
        <taxon>Vertebrata</taxon>
        <taxon>Cyclostomata</taxon>
        <taxon>Myxini</taxon>
        <taxon>Myxiniformes</taxon>
        <taxon>Myxinidae</taxon>
        <taxon>Eptatretinae</taxon>
        <taxon>Eptatretus</taxon>
    </lineage>
</organism>
<dbReference type="GO" id="GO:0007009">
    <property type="term" value="P:plasma membrane organization"/>
    <property type="evidence" value="ECO:0007669"/>
    <property type="project" value="InterPro"/>
</dbReference>
<dbReference type="Gene3D" id="1.20.1270.60">
    <property type="entry name" value="Arfaptin homology (AH) domain/BAR domain"/>
    <property type="match status" value="1"/>
</dbReference>
<dbReference type="SUPFAM" id="SSF103657">
    <property type="entry name" value="BAR/IMD domain-like"/>
    <property type="match status" value="1"/>
</dbReference>
<dbReference type="InterPro" id="IPR013606">
    <property type="entry name" value="I-BAR_dom"/>
</dbReference>
<evidence type="ECO:0000256" key="2">
    <source>
        <dbReference type="ARBA" id="ARBA00022490"/>
    </source>
</evidence>
<reference evidence="10" key="1">
    <citation type="submission" date="2025-08" db="UniProtKB">
        <authorList>
            <consortium name="Ensembl"/>
        </authorList>
    </citation>
    <scope>IDENTIFICATION</scope>
</reference>
<feature type="domain" description="IMD" evidence="9">
    <location>
        <begin position="1"/>
        <end position="250"/>
    </location>
</feature>
<dbReference type="InterPro" id="IPR003124">
    <property type="entry name" value="WH2_dom"/>
</dbReference>
<evidence type="ECO:0000256" key="1">
    <source>
        <dbReference type="ARBA" id="ARBA00004496"/>
    </source>
</evidence>
<dbReference type="GO" id="GO:0005737">
    <property type="term" value="C:cytoplasm"/>
    <property type="evidence" value="ECO:0007669"/>
    <property type="project" value="UniProtKB-SubCell"/>
</dbReference>
<feature type="compositionally biased region" description="Polar residues" evidence="7">
    <location>
        <begin position="401"/>
        <end position="410"/>
    </location>
</feature>
<dbReference type="PANTHER" id="PTHR15708:SF4">
    <property type="entry name" value="FI21477P1-RELATED"/>
    <property type="match status" value="1"/>
</dbReference>
<feature type="region of interest" description="Disordered" evidence="7">
    <location>
        <begin position="374"/>
        <end position="410"/>
    </location>
</feature>
<dbReference type="Ensembl" id="ENSEBUT00000022639.1">
    <property type="protein sequence ID" value="ENSEBUP00000022063.1"/>
    <property type="gene ID" value="ENSEBUG00000013610.1"/>
</dbReference>
<dbReference type="GO" id="GO:0030031">
    <property type="term" value="P:cell projection assembly"/>
    <property type="evidence" value="ECO:0007669"/>
    <property type="project" value="TreeGrafter"/>
</dbReference>
<accession>A0A8C4QY50</accession>
<feature type="compositionally biased region" description="Polar residues" evidence="7">
    <location>
        <begin position="284"/>
        <end position="293"/>
    </location>
</feature>
<keyword evidence="4" id="KW-0175">Coiled coil</keyword>
<keyword evidence="11" id="KW-1185">Reference proteome</keyword>
<feature type="compositionally biased region" description="Low complexity" evidence="7">
    <location>
        <begin position="313"/>
        <end position="346"/>
    </location>
</feature>
<dbReference type="Pfam" id="PF08397">
    <property type="entry name" value="IMD"/>
    <property type="match status" value="1"/>
</dbReference>